<keyword evidence="3" id="KW-0812">Transmembrane</keyword>
<keyword evidence="2" id="KW-0178">Competence</keyword>
<dbReference type="Pfam" id="PF15980">
    <property type="entry name" value="ComGF"/>
    <property type="match status" value="1"/>
</dbReference>
<comment type="subcellular location">
    <subcellularLocation>
        <location evidence="1">Cell surface</location>
    </subcellularLocation>
</comment>
<dbReference type="InterPro" id="IPR016977">
    <property type="entry name" value="ComGF"/>
</dbReference>
<keyword evidence="3" id="KW-1133">Transmembrane helix</keyword>
<evidence type="ECO:0000256" key="3">
    <source>
        <dbReference type="SAM" id="Phobius"/>
    </source>
</evidence>
<evidence type="ECO:0000313" key="5">
    <source>
        <dbReference type="Proteomes" id="UP000427886"/>
    </source>
</evidence>
<feature type="transmembrane region" description="Helical" evidence="3">
    <location>
        <begin position="33"/>
        <end position="57"/>
    </location>
</feature>
<dbReference type="GO" id="GO:0030420">
    <property type="term" value="P:establishment of competence for transformation"/>
    <property type="evidence" value="ECO:0007669"/>
    <property type="project" value="UniProtKB-KW"/>
</dbReference>
<evidence type="ECO:0000256" key="2">
    <source>
        <dbReference type="ARBA" id="ARBA00023287"/>
    </source>
</evidence>
<dbReference type="GO" id="GO:0009986">
    <property type="term" value="C:cell surface"/>
    <property type="evidence" value="ECO:0007669"/>
    <property type="project" value="UniProtKB-SubCell"/>
</dbReference>
<accession>A0AB37D366</accession>
<protein>
    <submittedName>
        <fullName evidence="4">Prepilin-type N-terminal cleavage/methylation domain-containing protein</fullName>
    </submittedName>
</protein>
<dbReference type="InterPro" id="IPR012902">
    <property type="entry name" value="N_methyl_site"/>
</dbReference>
<name>A0AB37D366_TETHA</name>
<keyword evidence="3" id="KW-0472">Membrane</keyword>
<dbReference type="NCBIfam" id="TIGR02532">
    <property type="entry name" value="IV_pilin_GFxxxE"/>
    <property type="match status" value="1"/>
</dbReference>
<dbReference type="EMBL" id="CP046246">
    <property type="protein sequence ID" value="QGP76372.1"/>
    <property type="molecule type" value="Genomic_DNA"/>
</dbReference>
<dbReference type="Proteomes" id="UP000427886">
    <property type="component" value="Chromosome"/>
</dbReference>
<dbReference type="NCBIfam" id="NF041002">
    <property type="entry name" value="pilin_ComGF"/>
    <property type="match status" value="1"/>
</dbReference>
<dbReference type="Pfam" id="PF07963">
    <property type="entry name" value="N_methyl"/>
    <property type="match status" value="1"/>
</dbReference>
<sequence>MELLQFSIKKVLWHRQKFLQINKIGRLYVKNKGFTLIECAIALMVLGLFLTGILGVFQQSKQVQQMVYGRNLQEWHVFLIQFESKLAEGRFSRLAKDKIYYDKINSTTKRAYECRIELNANRNEIAIREKNGYEPILTEVKQLQFRKNNRYILFTVTFLNGEIKNGKWTIEKI</sequence>
<proteinExistence type="predicted"/>
<organism evidence="4 5">
    <name type="scientific">Tetragenococcus halophilus</name>
    <name type="common">Pediococcus halophilus</name>
    <dbReference type="NCBI Taxonomy" id="51669"/>
    <lineage>
        <taxon>Bacteria</taxon>
        <taxon>Bacillati</taxon>
        <taxon>Bacillota</taxon>
        <taxon>Bacilli</taxon>
        <taxon>Lactobacillales</taxon>
        <taxon>Enterococcaceae</taxon>
        <taxon>Tetragenococcus</taxon>
    </lineage>
</organism>
<reference evidence="4 5" key="1">
    <citation type="submission" date="2019-11" db="EMBL/GenBank/DDBJ databases">
        <authorList>
            <person name="Kim E."/>
            <person name="Lee J."/>
            <person name="Jeon K."/>
            <person name="Lee Y."/>
        </authorList>
    </citation>
    <scope>NUCLEOTIDE SEQUENCE [LARGE SCALE GENOMIC DNA]</scope>
    <source>
        <strain evidence="4 5">YJ1</strain>
    </source>
</reference>
<evidence type="ECO:0000313" key="4">
    <source>
        <dbReference type="EMBL" id="QGP76372.1"/>
    </source>
</evidence>
<gene>
    <name evidence="4" type="ORF">GLW17_05795</name>
</gene>
<evidence type="ECO:0000256" key="1">
    <source>
        <dbReference type="ARBA" id="ARBA00004241"/>
    </source>
</evidence>
<dbReference type="AlphaFoldDB" id="A0AB37D366"/>
<dbReference type="KEGG" id="tey:GLW17_05795"/>